<dbReference type="GO" id="GO:0004308">
    <property type="term" value="F:exo-alpha-sialidase activity"/>
    <property type="evidence" value="ECO:0007669"/>
    <property type="project" value="UniProtKB-EC"/>
</dbReference>
<gene>
    <name evidence="6" type="ORF">GCM10010358_03240</name>
</gene>
<dbReference type="GO" id="GO:0016020">
    <property type="term" value="C:membrane"/>
    <property type="evidence" value="ECO:0007669"/>
    <property type="project" value="TreeGrafter"/>
</dbReference>
<keyword evidence="7" id="KW-1185">Reference proteome</keyword>
<dbReference type="EMBL" id="BMVU01000001">
    <property type="protein sequence ID" value="GGX52830.1"/>
    <property type="molecule type" value="Genomic_DNA"/>
</dbReference>
<dbReference type="Proteomes" id="UP000619244">
    <property type="component" value="Unassembled WGS sequence"/>
</dbReference>
<evidence type="ECO:0000313" key="7">
    <source>
        <dbReference type="Proteomes" id="UP000619244"/>
    </source>
</evidence>
<feature type="compositionally biased region" description="Gly residues" evidence="4">
    <location>
        <begin position="41"/>
        <end position="53"/>
    </location>
</feature>
<evidence type="ECO:0000259" key="5">
    <source>
        <dbReference type="Pfam" id="PF13088"/>
    </source>
</evidence>
<dbReference type="SUPFAM" id="SSF50939">
    <property type="entry name" value="Sialidases"/>
    <property type="match status" value="1"/>
</dbReference>
<dbReference type="AlphaFoldDB" id="A0A918K8I8"/>
<dbReference type="EC" id="3.2.1.18" evidence="3"/>
<dbReference type="GO" id="GO:0006689">
    <property type="term" value="P:ganglioside catabolic process"/>
    <property type="evidence" value="ECO:0007669"/>
    <property type="project" value="TreeGrafter"/>
</dbReference>
<dbReference type="CDD" id="cd15482">
    <property type="entry name" value="Sialidase_non-viral"/>
    <property type="match status" value="1"/>
</dbReference>
<feature type="compositionally biased region" description="Basic and acidic residues" evidence="4">
    <location>
        <begin position="64"/>
        <end position="74"/>
    </location>
</feature>
<dbReference type="InterPro" id="IPR026856">
    <property type="entry name" value="Sialidase_fam"/>
</dbReference>
<evidence type="ECO:0000256" key="4">
    <source>
        <dbReference type="SAM" id="MobiDB-lite"/>
    </source>
</evidence>
<feature type="region of interest" description="Disordered" evidence="4">
    <location>
        <begin position="1"/>
        <end position="94"/>
    </location>
</feature>
<reference evidence="6" key="1">
    <citation type="journal article" date="2014" name="Int. J. Syst. Evol. Microbiol.">
        <title>Complete genome sequence of Corynebacterium casei LMG S-19264T (=DSM 44701T), isolated from a smear-ripened cheese.</title>
        <authorList>
            <consortium name="US DOE Joint Genome Institute (JGI-PGF)"/>
            <person name="Walter F."/>
            <person name="Albersmeier A."/>
            <person name="Kalinowski J."/>
            <person name="Ruckert C."/>
        </authorList>
    </citation>
    <scope>NUCLEOTIDE SEQUENCE</scope>
    <source>
        <strain evidence="6">JCM 4790</strain>
    </source>
</reference>
<dbReference type="InterPro" id="IPR036278">
    <property type="entry name" value="Sialidase_sf"/>
</dbReference>
<sequence>MRNRSRAVEGAGDDSTEPGDGPGGRPGDRSGGGSWDRPGSRHGGGSGGSGGSGNVDETTAAELPDGRVCFDTRNDAPSPGTRADARSRDGGRTLVKPFRPQAGLVAPVVECSVLQLRDPDVLLLSGPADPGFRAPMTLRASTDGGTTWQPVRTVDGLPAAYSDLVRVDARTVGLLHGAGDFGVYGTITFRRVPVTRLTRSLPGAPADVQSAHDL</sequence>
<protein>
    <recommendedName>
        <fullName evidence="3">exo-alpha-sialidase</fullName>
        <ecNumber evidence="3">3.2.1.18</ecNumber>
    </recommendedName>
</protein>
<dbReference type="Pfam" id="PF13088">
    <property type="entry name" value="BNR_2"/>
    <property type="match status" value="1"/>
</dbReference>
<proteinExistence type="inferred from homology"/>
<dbReference type="PANTHER" id="PTHR10628">
    <property type="entry name" value="SIALIDASE"/>
    <property type="match status" value="1"/>
</dbReference>
<dbReference type="InterPro" id="IPR011040">
    <property type="entry name" value="Sialidase"/>
</dbReference>
<comment type="similarity">
    <text evidence="2">Belongs to the glycosyl hydrolase 33 family.</text>
</comment>
<dbReference type="PANTHER" id="PTHR10628:SF30">
    <property type="entry name" value="EXO-ALPHA-SIALIDASE"/>
    <property type="match status" value="1"/>
</dbReference>
<dbReference type="Gene3D" id="2.120.10.10">
    <property type="match status" value="1"/>
</dbReference>
<comment type="catalytic activity">
    <reaction evidence="1">
        <text>Hydrolysis of alpha-(2-&gt;3)-, alpha-(2-&gt;6)-, alpha-(2-&gt;8)- glycosidic linkages of terminal sialic acid residues in oligosaccharides, glycoproteins, glycolipids, colominic acid and synthetic substrates.</text>
        <dbReference type="EC" id="3.2.1.18"/>
    </reaction>
</comment>
<feature type="domain" description="Sialidase" evidence="5">
    <location>
        <begin position="59"/>
        <end position="169"/>
    </location>
</feature>
<accession>A0A918K8I8</accession>
<feature type="compositionally biased region" description="Gly residues" evidence="4">
    <location>
        <begin position="20"/>
        <end position="34"/>
    </location>
</feature>
<evidence type="ECO:0000256" key="3">
    <source>
        <dbReference type="ARBA" id="ARBA00012733"/>
    </source>
</evidence>
<reference evidence="6" key="2">
    <citation type="submission" date="2020-09" db="EMBL/GenBank/DDBJ databases">
        <authorList>
            <person name="Sun Q."/>
            <person name="Ohkuma M."/>
        </authorList>
    </citation>
    <scope>NUCLEOTIDE SEQUENCE</scope>
    <source>
        <strain evidence="6">JCM 4790</strain>
    </source>
</reference>
<evidence type="ECO:0000256" key="1">
    <source>
        <dbReference type="ARBA" id="ARBA00000427"/>
    </source>
</evidence>
<comment type="caution">
    <text evidence="6">The sequence shown here is derived from an EMBL/GenBank/DDBJ whole genome shotgun (WGS) entry which is preliminary data.</text>
</comment>
<evidence type="ECO:0000256" key="2">
    <source>
        <dbReference type="ARBA" id="ARBA00009348"/>
    </source>
</evidence>
<dbReference type="GO" id="GO:0009313">
    <property type="term" value="P:oligosaccharide catabolic process"/>
    <property type="evidence" value="ECO:0007669"/>
    <property type="project" value="TreeGrafter"/>
</dbReference>
<evidence type="ECO:0000313" key="6">
    <source>
        <dbReference type="EMBL" id="GGX52830.1"/>
    </source>
</evidence>
<organism evidence="6 7">
    <name type="scientific">Streptomyces minutiscleroticus</name>
    <dbReference type="NCBI Taxonomy" id="68238"/>
    <lineage>
        <taxon>Bacteria</taxon>
        <taxon>Bacillati</taxon>
        <taxon>Actinomycetota</taxon>
        <taxon>Actinomycetes</taxon>
        <taxon>Kitasatosporales</taxon>
        <taxon>Streptomycetaceae</taxon>
        <taxon>Streptomyces</taxon>
    </lineage>
</organism>
<dbReference type="GO" id="GO:0005737">
    <property type="term" value="C:cytoplasm"/>
    <property type="evidence" value="ECO:0007669"/>
    <property type="project" value="TreeGrafter"/>
</dbReference>
<name>A0A918K8I8_9ACTN</name>